<name>A0A8A6RR64_9CAUD</name>
<sequence>MERREFTPEEIEQIKESAMKNARVSLALEGIVISDANFEKIKAIADELEKVI</sequence>
<evidence type="ECO:0000313" key="1">
    <source>
        <dbReference type="EMBL" id="QTJ63345.1"/>
    </source>
</evidence>
<accession>A0A8A6RR64</accession>
<dbReference type="Proteomes" id="UP000671994">
    <property type="component" value="Segment"/>
</dbReference>
<protein>
    <submittedName>
        <fullName evidence="1">Uncharacterized protein</fullName>
    </submittedName>
</protein>
<dbReference type="EMBL" id="MW567727">
    <property type="protein sequence ID" value="QTJ63345.1"/>
    <property type="molecule type" value="Genomic_DNA"/>
</dbReference>
<dbReference type="RefSeq" id="YP_011859719.1">
    <property type="nucleotide sequence ID" value="NC_103643.1"/>
</dbReference>
<organism evidence="1 2">
    <name type="scientific">Salmonella phage STWB21</name>
    <dbReference type="NCBI Taxonomy" id="2815768"/>
    <lineage>
        <taxon>Viruses</taxon>
        <taxon>Duplodnaviria</taxon>
        <taxon>Heunggongvirae</taxon>
        <taxon>Uroviricota</taxon>
        <taxon>Caudoviricetes</taxon>
        <taxon>Demerecviridae</taxon>
        <taxon>Markadamsvirinae</taxon>
        <taxon>Epseptimavirus</taxon>
        <taxon>Epseptimavirus STWB21</taxon>
    </lineage>
</organism>
<keyword evidence="2" id="KW-1185">Reference proteome</keyword>
<reference evidence="1 2" key="1">
    <citation type="submission" date="2021-02" db="EMBL/GenBank/DDBJ databases">
        <authorList>
            <person name="Mondal P."/>
            <person name="Mallick B."/>
            <person name="Dutta M."/>
        </authorList>
    </citation>
    <scope>NUCLEOTIDE SEQUENCE [LARGE SCALE GENOMIC DNA]</scope>
</reference>
<evidence type="ECO:0000313" key="2">
    <source>
        <dbReference type="Proteomes" id="UP000671994"/>
    </source>
</evidence>
<proteinExistence type="predicted"/>